<keyword evidence="1" id="KW-0813">Transport</keyword>
<dbReference type="AlphaFoldDB" id="A0A538TH80"/>
<dbReference type="Gene3D" id="3.40.50.300">
    <property type="entry name" value="P-loop containing nucleotide triphosphate hydrolases"/>
    <property type="match status" value="2"/>
</dbReference>
<comment type="caution">
    <text evidence="6">The sequence shown here is derived from an EMBL/GenBank/DDBJ whole genome shotgun (WGS) entry which is preliminary data.</text>
</comment>
<dbReference type="SMART" id="SM00382">
    <property type="entry name" value="AAA"/>
    <property type="match status" value="1"/>
</dbReference>
<keyword evidence="2" id="KW-0677">Repeat</keyword>
<dbReference type="Pfam" id="PF00005">
    <property type="entry name" value="ABC_tran"/>
    <property type="match status" value="2"/>
</dbReference>
<dbReference type="PROSITE" id="PS00211">
    <property type="entry name" value="ABC_TRANSPORTER_1"/>
    <property type="match status" value="1"/>
</dbReference>
<feature type="domain" description="ABC transporter" evidence="5">
    <location>
        <begin position="8"/>
        <end position="230"/>
    </location>
</feature>
<dbReference type="PROSITE" id="PS50893">
    <property type="entry name" value="ABC_TRANSPORTER_2"/>
    <property type="match status" value="2"/>
</dbReference>
<gene>
    <name evidence="6" type="ORF">E6K79_11235</name>
</gene>
<dbReference type="PANTHER" id="PTHR43790">
    <property type="entry name" value="CARBOHYDRATE TRANSPORT ATP-BINDING PROTEIN MG119-RELATED"/>
    <property type="match status" value="1"/>
</dbReference>
<evidence type="ECO:0000259" key="5">
    <source>
        <dbReference type="PROSITE" id="PS50893"/>
    </source>
</evidence>
<evidence type="ECO:0000256" key="2">
    <source>
        <dbReference type="ARBA" id="ARBA00022737"/>
    </source>
</evidence>
<reference evidence="6 7" key="1">
    <citation type="journal article" date="2019" name="Nat. Microbiol.">
        <title>Mediterranean grassland soil C-N compound turnover is dependent on rainfall and depth, and is mediated by genomically divergent microorganisms.</title>
        <authorList>
            <person name="Diamond S."/>
            <person name="Andeer P.F."/>
            <person name="Li Z."/>
            <person name="Crits-Christoph A."/>
            <person name="Burstein D."/>
            <person name="Anantharaman K."/>
            <person name="Lane K.R."/>
            <person name="Thomas B.C."/>
            <person name="Pan C."/>
            <person name="Northen T.R."/>
            <person name="Banfield J.F."/>
        </authorList>
    </citation>
    <scope>NUCLEOTIDE SEQUENCE [LARGE SCALE GENOMIC DNA]</scope>
    <source>
        <strain evidence="6">WS_9</strain>
    </source>
</reference>
<evidence type="ECO:0000256" key="1">
    <source>
        <dbReference type="ARBA" id="ARBA00022448"/>
    </source>
</evidence>
<keyword evidence="4 6" id="KW-0067">ATP-binding</keyword>
<dbReference type="InterPro" id="IPR017871">
    <property type="entry name" value="ABC_transporter-like_CS"/>
</dbReference>
<dbReference type="SUPFAM" id="SSF52540">
    <property type="entry name" value="P-loop containing nucleoside triphosphate hydrolases"/>
    <property type="match status" value="2"/>
</dbReference>
<dbReference type="InterPro" id="IPR003439">
    <property type="entry name" value="ABC_transporter-like_ATP-bd"/>
</dbReference>
<dbReference type="GO" id="GO:0005524">
    <property type="term" value="F:ATP binding"/>
    <property type="evidence" value="ECO:0007669"/>
    <property type="project" value="UniProtKB-KW"/>
</dbReference>
<evidence type="ECO:0000313" key="6">
    <source>
        <dbReference type="EMBL" id="TMQ62979.1"/>
    </source>
</evidence>
<sequence length="492" mass="53046">MGDKDVGLKVKGISIADGEPPAVDDLTFSVARGSLHMILGERGTGKTALLEALAGRRPLDEGSIDSGGAAALVSGSTTPAHIRVLDRLLLHRQSRYLGMGIHWKRARREARELAARFGLEAILDVPVEALRPLERRLLELAAASVESPGLLLLDEPTSDLGPHEARQFLAGVKSVASEQKIPAVFTSTWPRDAYPEAEGVTILWRGAAPATVTTRECSEGALVERWTGGVGIRRAPTGPHLPGDPLLRAEGLVSQGRGRETSLAGLDFEVKSGEVLAVVGAPADGLTLLHDALLGSRIPERGTMQFLGKEMTRSSRRHRVESGISFVNPPHSRDQAIAEFTIEENLILGQTGGPPFARGGFLRPESIRGNAVRTLRDFEIPGASPGDRFRDLSQGDRQRIIVAREVIRNPVLLVVRSPAQGLSLAAQEYVRRALVLQCERGSGLLWLTEEPEEAMRVADRLAVLAAGRFVWIPVTETLTREMIIDEMSGAAA</sequence>
<proteinExistence type="predicted"/>
<dbReference type="PANTHER" id="PTHR43790:SF9">
    <property type="entry name" value="GALACTOFURANOSE TRANSPORTER ATP-BINDING PROTEIN YTFR"/>
    <property type="match status" value="1"/>
</dbReference>
<evidence type="ECO:0000256" key="3">
    <source>
        <dbReference type="ARBA" id="ARBA00022741"/>
    </source>
</evidence>
<feature type="domain" description="ABC transporter" evidence="5">
    <location>
        <begin position="247"/>
        <end position="491"/>
    </location>
</feature>
<dbReference type="InterPro" id="IPR050107">
    <property type="entry name" value="ABC_carbohydrate_import_ATPase"/>
</dbReference>
<dbReference type="InterPro" id="IPR027417">
    <property type="entry name" value="P-loop_NTPase"/>
</dbReference>
<accession>A0A538TH80</accession>
<dbReference type="InterPro" id="IPR003593">
    <property type="entry name" value="AAA+_ATPase"/>
</dbReference>
<dbReference type="EMBL" id="VBOZ01000034">
    <property type="protein sequence ID" value="TMQ62979.1"/>
    <property type="molecule type" value="Genomic_DNA"/>
</dbReference>
<organism evidence="6 7">
    <name type="scientific">Eiseniibacteriota bacterium</name>
    <dbReference type="NCBI Taxonomy" id="2212470"/>
    <lineage>
        <taxon>Bacteria</taxon>
        <taxon>Candidatus Eiseniibacteriota</taxon>
    </lineage>
</organism>
<keyword evidence="3" id="KW-0547">Nucleotide-binding</keyword>
<protein>
    <submittedName>
        <fullName evidence="6">ATP-binding cassette domain-containing protein</fullName>
    </submittedName>
</protein>
<evidence type="ECO:0000313" key="7">
    <source>
        <dbReference type="Proteomes" id="UP000317691"/>
    </source>
</evidence>
<dbReference type="GO" id="GO:0016887">
    <property type="term" value="F:ATP hydrolysis activity"/>
    <property type="evidence" value="ECO:0007669"/>
    <property type="project" value="InterPro"/>
</dbReference>
<evidence type="ECO:0000256" key="4">
    <source>
        <dbReference type="ARBA" id="ARBA00022840"/>
    </source>
</evidence>
<name>A0A538TH80_UNCEI</name>
<dbReference type="Proteomes" id="UP000317691">
    <property type="component" value="Unassembled WGS sequence"/>
</dbReference>